<dbReference type="OrthoDB" id="8062037at2759"/>
<accession>A0A4S4MXA3</accession>
<name>A0A4S4MXA3_9APHY</name>
<reference evidence="2 3" key="1">
    <citation type="submission" date="2019-02" db="EMBL/GenBank/DDBJ databases">
        <title>Genome sequencing of the rare red list fungi Antrodiella citrinella (Flaviporus citrinellus).</title>
        <authorList>
            <person name="Buettner E."/>
            <person name="Kellner H."/>
        </authorList>
    </citation>
    <scope>NUCLEOTIDE SEQUENCE [LARGE SCALE GENOMIC DNA]</scope>
    <source>
        <strain evidence="2 3">DSM 108506</strain>
    </source>
</reference>
<dbReference type="Proteomes" id="UP000308730">
    <property type="component" value="Unassembled WGS sequence"/>
</dbReference>
<gene>
    <name evidence="2" type="ORF">EUX98_g3135</name>
</gene>
<feature type="compositionally biased region" description="Low complexity" evidence="1">
    <location>
        <begin position="9"/>
        <end position="35"/>
    </location>
</feature>
<evidence type="ECO:0000256" key="1">
    <source>
        <dbReference type="SAM" id="MobiDB-lite"/>
    </source>
</evidence>
<keyword evidence="3" id="KW-1185">Reference proteome</keyword>
<comment type="caution">
    <text evidence="2">The sequence shown here is derived from an EMBL/GenBank/DDBJ whole genome shotgun (WGS) entry which is preliminary data.</text>
</comment>
<proteinExistence type="predicted"/>
<feature type="region of interest" description="Disordered" evidence="1">
    <location>
        <begin position="1"/>
        <end position="39"/>
    </location>
</feature>
<evidence type="ECO:0000313" key="2">
    <source>
        <dbReference type="EMBL" id="THH31052.1"/>
    </source>
</evidence>
<dbReference type="AlphaFoldDB" id="A0A4S4MXA3"/>
<evidence type="ECO:0000313" key="3">
    <source>
        <dbReference type="Proteomes" id="UP000308730"/>
    </source>
</evidence>
<organism evidence="2 3">
    <name type="scientific">Antrodiella citrinella</name>
    <dbReference type="NCBI Taxonomy" id="2447956"/>
    <lineage>
        <taxon>Eukaryota</taxon>
        <taxon>Fungi</taxon>
        <taxon>Dikarya</taxon>
        <taxon>Basidiomycota</taxon>
        <taxon>Agaricomycotina</taxon>
        <taxon>Agaricomycetes</taxon>
        <taxon>Polyporales</taxon>
        <taxon>Steccherinaceae</taxon>
        <taxon>Antrodiella</taxon>
    </lineage>
</organism>
<protein>
    <submittedName>
        <fullName evidence="2">Uncharacterized protein</fullName>
    </submittedName>
</protein>
<dbReference type="EMBL" id="SGPM01000059">
    <property type="protein sequence ID" value="THH31052.1"/>
    <property type="molecule type" value="Genomic_DNA"/>
</dbReference>
<sequence length="139" mass="15002">MTAAPSPLSQSEPYPPGSSSSPPQTPARHTTNTTRARAEYSNLTDLDVLASRLDEGTSRDGGHYDDLLRLAEFVGPARPAAPSPLEALAAPFVGRVEMQRRRVLRDGRVKLKLALLGTVVDRCGIFVRKLVMNIVHDGG</sequence>